<organism evidence="1 2">
    <name type="scientific">Nephila pilipes</name>
    <name type="common">Giant wood spider</name>
    <name type="synonym">Nephila maculata</name>
    <dbReference type="NCBI Taxonomy" id="299642"/>
    <lineage>
        <taxon>Eukaryota</taxon>
        <taxon>Metazoa</taxon>
        <taxon>Ecdysozoa</taxon>
        <taxon>Arthropoda</taxon>
        <taxon>Chelicerata</taxon>
        <taxon>Arachnida</taxon>
        <taxon>Araneae</taxon>
        <taxon>Araneomorphae</taxon>
        <taxon>Entelegynae</taxon>
        <taxon>Araneoidea</taxon>
        <taxon>Nephilidae</taxon>
        <taxon>Nephila</taxon>
    </lineage>
</organism>
<accession>A0A8X6Q2F0</accession>
<sequence>MSIRGVLPTGRSIGGLEKKQKPWINRGQGVGKFVTFDEFLRQEVKREEM</sequence>
<name>A0A8X6Q2F0_NEPPI</name>
<dbReference type="AlphaFoldDB" id="A0A8X6Q2F0"/>
<keyword evidence="2" id="KW-1185">Reference proteome</keyword>
<protein>
    <submittedName>
        <fullName evidence="1">Uncharacterized protein</fullName>
    </submittedName>
</protein>
<comment type="caution">
    <text evidence="1">The sequence shown here is derived from an EMBL/GenBank/DDBJ whole genome shotgun (WGS) entry which is preliminary data.</text>
</comment>
<gene>
    <name evidence="1" type="ORF">NPIL_485511</name>
</gene>
<evidence type="ECO:0000313" key="2">
    <source>
        <dbReference type="Proteomes" id="UP000887013"/>
    </source>
</evidence>
<reference evidence="1" key="1">
    <citation type="submission" date="2020-08" db="EMBL/GenBank/DDBJ databases">
        <title>Multicomponent nature underlies the extraordinary mechanical properties of spider dragline silk.</title>
        <authorList>
            <person name="Kono N."/>
            <person name="Nakamura H."/>
            <person name="Mori M."/>
            <person name="Yoshida Y."/>
            <person name="Ohtoshi R."/>
            <person name="Malay A.D."/>
            <person name="Moran D.A.P."/>
            <person name="Tomita M."/>
            <person name="Numata K."/>
            <person name="Arakawa K."/>
        </authorList>
    </citation>
    <scope>NUCLEOTIDE SEQUENCE</scope>
</reference>
<proteinExistence type="predicted"/>
<dbReference type="EMBL" id="BMAW01122315">
    <property type="protein sequence ID" value="GFT98371.1"/>
    <property type="molecule type" value="Genomic_DNA"/>
</dbReference>
<dbReference type="Proteomes" id="UP000887013">
    <property type="component" value="Unassembled WGS sequence"/>
</dbReference>
<feature type="non-terminal residue" evidence="1">
    <location>
        <position position="49"/>
    </location>
</feature>
<evidence type="ECO:0000313" key="1">
    <source>
        <dbReference type="EMBL" id="GFT98371.1"/>
    </source>
</evidence>